<feature type="region of interest" description="Disordered" evidence="1">
    <location>
        <begin position="690"/>
        <end position="817"/>
    </location>
</feature>
<protein>
    <submittedName>
        <fullName evidence="2">Uncharacterized protein</fullName>
    </submittedName>
</protein>
<name>A0AAD3H5N9_9STRA</name>
<feature type="compositionally biased region" description="Polar residues" evidence="1">
    <location>
        <begin position="800"/>
        <end position="813"/>
    </location>
</feature>
<dbReference type="EMBL" id="BLLK01000042">
    <property type="protein sequence ID" value="GFH50854.1"/>
    <property type="molecule type" value="Genomic_DNA"/>
</dbReference>
<feature type="compositionally biased region" description="Polar residues" evidence="1">
    <location>
        <begin position="1489"/>
        <end position="1500"/>
    </location>
</feature>
<feature type="region of interest" description="Disordered" evidence="1">
    <location>
        <begin position="1549"/>
        <end position="1596"/>
    </location>
</feature>
<feature type="region of interest" description="Disordered" evidence="1">
    <location>
        <begin position="1319"/>
        <end position="1352"/>
    </location>
</feature>
<evidence type="ECO:0000256" key="1">
    <source>
        <dbReference type="SAM" id="MobiDB-lite"/>
    </source>
</evidence>
<feature type="compositionally biased region" description="Low complexity" evidence="1">
    <location>
        <begin position="1000"/>
        <end position="1012"/>
    </location>
</feature>
<feature type="region of interest" description="Disordered" evidence="1">
    <location>
        <begin position="1373"/>
        <end position="1500"/>
    </location>
</feature>
<feature type="compositionally biased region" description="Low complexity" evidence="1">
    <location>
        <begin position="1400"/>
        <end position="1416"/>
    </location>
</feature>
<feature type="compositionally biased region" description="Polar residues" evidence="1">
    <location>
        <begin position="1450"/>
        <end position="1480"/>
    </location>
</feature>
<feature type="compositionally biased region" description="Basic and acidic residues" evidence="1">
    <location>
        <begin position="417"/>
        <end position="437"/>
    </location>
</feature>
<feature type="compositionally biased region" description="Polar residues" evidence="1">
    <location>
        <begin position="701"/>
        <end position="710"/>
    </location>
</feature>
<dbReference type="Proteomes" id="UP001054902">
    <property type="component" value="Unassembled WGS sequence"/>
</dbReference>
<feature type="region of interest" description="Disordered" evidence="1">
    <location>
        <begin position="1283"/>
        <end position="1304"/>
    </location>
</feature>
<feature type="region of interest" description="Disordered" evidence="1">
    <location>
        <begin position="575"/>
        <end position="598"/>
    </location>
</feature>
<feature type="region of interest" description="Disordered" evidence="1">
    <location>
        <begin position="183"/>
        <end position="211"/>
    </location>
</feature>
<feature type="compositionally biased region" description="Basic and acidic residues" evidence="1">
    <location>
        <begin position="1226"/>
        <end position="1255"/>
    </location>
</feature>
<feature type="region of interest" description="Disordered" evidence="1">
    <location>
        <begin position="990"/>
        <end position="1014"/>
    </location>
</feature>
<feature type="compositionally biased region" description="Basic and acidic residues" evidence="1">
    <location>
        <begin position="1283"/>
        <end position="1299"/>
    </location>
</feature>
<feature type="compositionally biased region" description="Polar residues" evidence="1">
    <location>
        <begin position="197"/>
        <end position="207"/>
    </location>
</feature>
<feature type="compositionally biased region" description="Acidic residues" evidence="1">
    <location>
        <begin position="773"/>
        <end position="784"/>
    </location>
</feature>
<gene>
    <name evidence="2" type="ORF">CTEN210_07330</name>
</gene>
<feature type="region of interest" description="Disordered" evidence="1">
    <location>
        <begin position="398"/>
        <end position="479"/>
    </location>
</feature>
<feature type="region of interest" description="Disordered" evidence="1">
    <location>
        <begin position="265"/>
        <end position="303"/>
    </location>
</feature>
<feature type="compositionally biased region" description="Low complexity" evidence="1">
    <location>
        <begin position="717"/>
        <end position="728"/>
    </location>
</feature>
<feature type="region of interest" description="Disordered" evidence="1">
    <location>
        <begin position="1037"/>
        <end position="1057"/>
    </location>
</feature>
<evidence type="ECO:0000313" key="2">
    <source>
        <dbReference type="EMBL" id="GFH50854.1"/>
    </source>
</evidence>
<keyword evidence="3" id="KW-1185">Reference proteome</keyword>
<feature type="compositionally biased region" description="Acidic residues" evidence="1">
    <location>
        <begin position="460"/>
        <end position="471"/>
    </location>
</feature>
<proteinExistence type="predicted"/>
<feature type="region of interest" description="Disordered" evidence="1">
    <location>
        <begin position="19"/>
        <end position="81"/>
    </location>
</feature>
<feature type="compositionally biased region" description="Low complexity" evidence="1">
    <location>
        <begin position="1154"/>
        <end position="1169"/>
    </location>
</feature>
<organism evidence="2 3">
    <name type="scientific">Chaetoceros tenuissimus</name>
    <dbReference type="NCBI Taxonomy" id="426638"/>
    <lineage>
        <taxon>Eukaryota</taxon>
        <taxon>Sar</taxon>
        <taxon>Stramenopiles</taxon>
        <taxon>Ochrophyta</taxon>
        <taxon>Bacillariophyta</taxon>
        <taxon>Coscinodiscophyceae</taxon>
        <taxon>Chaetocerotophycidae</taxon>
        <taxon>Chaetocerotales</taxon>
        <taxon>Chaetocerotaceae</taxon>
        <taxon>Chaetoceros</taxon>
    </lineage>
</organism>
<feature type="compositionally biased region" description="Basic and acidic residues" evidence="1">
    <location>
        <begin position="448"/>
        <end position="459"/>
    </location>
</feature>
<comment type="caution">
    <text evidence="2">The sequence shown here is derived from an EMBL/GenBank/DDBJ whole genome shotgun (WGS) entry which is preliminary data.</text>
</comment>
<accession>A0AAD3H5N9</accession>
<feature type="compositionally biased region" description="Acidic residues" evidence="1">
    <location>
        <begin position="752"/>
        <end position="761"/>
    </location>
</feature>
<reference evidence="2 3" key="1">
    <citation type="journal article" date="2021" name="Sci. Rep.">
        <title>The genome of the diatom Chaetoceros tenuissimus carries an ancient integrated fragment of an extant virus.</title>
        <authorList>
            <person name="Hongo Y."/>
            <person name="Kimura K."/>
            <person name="Takaki Y."/>
            <person name="Yoshida Y."/>
            <person name="Baba S."/>
            <person name="Kobayashi G."/>
            <person name="Nagasaki K."/>
            <person name="Hano T."/>
            <person name="Tomaru Y."/>
        </authorList>
    </citation>
    <scope>NUCLEOTIDE SEQUENCE [LARGE SCALE GENOMIC DNA]</scope>
    <source>
        <strain evidence="2 3">NIES-3715</strain>
    </source>
</reference>
<feature type="region of interest" description="Disordered" evidence="1">
    <location>
        <begin position="1140"/>
        <end position="1169"/>
    </location>
</feature>
<feature type="compositionally biased region" description="Basic and acidic residues" evidence="1">
    <location>
        <begin position="1326"/>
        <end position="1335"/>
    </location>
</feature>
<feature type="region of interest" description="Disordered" evidence="1">
    <location>
        <begin position="1185"/>
        <end position="1265"/>
    </location>
</feature>
<feature type="compositionally biased region" description="Basic and acidic residues" evidence="1">
    <location>
        <begin position="49"/>
        <end position="66"/>
    </location>
</feature>
<sequence>MQNVNAFADAAEVLTDFSQTVKSSEREETLDLSQSREEIDDRDTEDEDSGRVAQDELRTDDFGREDAEQEFASDMDPSPMIQNEISNDESFTFELSDDDEEEEEVEAIVAITPDPTEIVQKKSTSPIDEMKSLLSKYADKIEGRTLDTITPSTTTMEVEQRRPSMNLMNFIPSDEASDPFLDVIQEGEDEETTTTDANATQKSSAGDSDTLEAVILPPFPEELEYQNDAVSEEQVRMTQSLPIENGNEINAPPIYLNESVDMIRFSTSDDSQSAAEDDASENVSGGDADNDSAMNDQADVDEDPFQITVSEDEDEYIDVSPEEDDLGNDNFLNSLKADIAAGLHLNNEVPEEENAEYSNFETIDLNQSDSEFIHYQNMDENAIAYESGPAVDVISLSPEDEEEDARHVSFSNDVEDEKNHTHFPKEKMPENLMKLDDFDTDSDVSDMEPQRDLDKKEEQFESDDMQDEIVSEEPMSIRNSEISLPVDLQEDGEHNFTESQDMESAIDENSVYSFIIEEDDAVEVVSLEGKVEDDPFSGAVENEILEDFAESQDMKPVDDEEVDNGEFFVQDADDVRSEGQDDPFSSDLQSGIPSKDVMVENENNPFAVFIHENEKKNETEENIPSFAANEVEVEDSLPEDMPHESNIVKKEDSFLANEHPITIRKEEYSDSHDVPSQIQEVEESIQILTLEEQDNVKEQEQMPSSPGTSPRNRRGLRLGARLGNMRAAFGRRFRREDSSPRSAYFEPSPVDTPEDVPEENEYNDHVASPVVVDDIDNIAEEENDDKSVRSHSKPVPTEYNEGQSVSQEVTEPSPSFVENLEIDENVMEGEEDDFDGAELDEISVHSEIEGKEEDFGAFEVNASTNLESLIPEKEDSKRELLTKSKSLQQSIRTIESDMSYGDDDSVDMNFEYKDAQIHVDEEDTENDTRENTMEVEVEQHVYHNTDHVENIDETKVLVDNSILLEDELVEKQFRAEDDSSCGDTIMEEAGFGSIKEKDSTTSSFSGRKSGSSQNDVENFKIFQDRWREEKVVFSHQDESPDVLRSSSSISTSSEDMRASQAMRFVTSTSGMPKKSGYQVNTGHRLHAQAVEYERRRNIVANKYEEERKSSMRLNLATSRSHAPATTDDVYSRLYAIAKGKKESEEQKHVATRVSASSSRFRSASRSRASNEAPAFERLYNLSKVKPSTKNHSHSLPVASSSTLPKKKSLGNRGTQERLYSLAQKKRAIEDERRRLKKEEDEAAQKPKKLIMESKKTYRSASPMRGSNVHSRLFELAELQKSSVDDKIRRKKEEESEPLIKSKKSKSMAGINRLYSYSMKKQIQGQELRKKIEDSKKKPRQKKGKIPLSKAQGIYERGMLIKMDLELKREDEGMDPYVSPLLNPLVVEDDEGSAYEENSVQGSQGRRSRSGTPSRSNNRSRSRSLSRTPSGISTPRNQSRIRARSRMRDPTPTQFSFRSPSPARSNSRVSALPSTPRSIAVSTPLRGRSRNPTPIRTAQRNSTKELLRKMESDVDFYKTVKVALKRKEDEGFQMNGDLPPIPSKVITLTSDASNGTTRTSTTMTVKDSSSDNEYDLEDLPSPKGRFLVRPKSAEYGE</sequence>
<evidence type="ECO:0000313" key="3">
    <source>
        <dbReference type="Proteomes" id="UP001054902"/>
    </source>
</evidence>
<feature type="compositionally biased region" description="Basic and acidic residues" evidence="1">
    <location>
        <begin position="23"/>
        <end position="39"/>
    </location>
</feature>